<feature type="compositionally biased region" description="Polar residues" evidence="1">
    <location>
        <begin position="289"/>
        <end position="301"/>
    </location>
</feature>
<evidence type="ECO:0000313" key="4">
    <source>
        <dbReference type="Proteomes" id="UP000001213"/>
    </source>
</evidence>
<dbReference type="EMBL" id="CP001967">
    <property type="protein sequence ID" value="ADG80836.1"/>
    <property type="molecule type" value="Genomic_DNA"/>
</dbReference>
<keyword evidence="2" id="KW-0472">Membrane</keyword>
<feature type="region of interest" description="Disordered" evidence="1">
    <location>
        <begin position="289"/>
        <end position="330"/>
    </location>
</feature>
<keyword evidence="3" id="KW-0614">Plasmid</keyword>
<feature type="transmembrane region" description="Helical" evidence="2">
    <location>
        <begin position="55"/>
        <end position="88"/>
    </location>
</feature>
<keyword evidence="4" id="KW-1185">Reference proteome</keyword>
<sequence length="330" mass="34190">MLTVWGIGGLVLAYLGVMVASWRLPAAPEGRDPLGPEACRVAIARKARIAAGTAIALLGLGVFLAALTGLVFIGVGGLVLAVAVGWFAASQAPAMNGYAAAEAEYQETVAATVTAAEARWSAENAARVNRGERVQPFDPESVPWPAEPHLTPEEATDLGNRDGWNPPEGSAIAALTDDKGQPTPAANAVEKVARDLKWGKWDNVAGQGRNASGGTEPVFTPWVQLVRVEQLDGGDARVVLVSHHASVGADELTRRLDALLKAWRVRAAIPPVVFLDHATGELSVTVTNQRSNSGGAASDTPNDAAGFTPPPTSGRGSGSASFGDDSGIVW</sequence>
<name>D5UYY9_TSUPD</name>
<reference evidence="3 4" key="2">
    <citation type="journal article" date="2011" name="Stand. Genomic Sci.">
        <title>Complete genome sequence of Tsukamurella paurometabola type strain (no. 33).</title>
        <authorList>
            <person name="Munk A.C."/>
            <person name="Lapidus A."/>
            <person name="Lucas S."/>
            <person name="Nolan M."/>
            <person name="Tice H."/>
            <person name="Cheng J.F."/>
            <person name="Del Rio T.G."/>
            <person name="Goodwin L."/>
            <person name="Pitluck S."/>
            <person name="Liolios K."/>
            <person name="Huntemann M."/>
            <person name="Ivanova N."/>
            <person name="Mavromatis K."/>
            <person name="Mikhailova N."/>
            <person name="Pati A."/>
            <person name="Chen A."/>
            <person name="Palaniappan K."/>
            <person name="Tapia R."/>
            <person name="Han C."/>
            <person name="Land M."/>
            <person name="Hauser L."/>
            <person name="Chang Y.J."/>
            <person name="Jeffries C.D."/>
            <person name="Brettin T."/>
            <person name="Yasawong M."/>
            <person name="Brambilla E.M."/>
            <person name="Rohde M."/>
            <person name="Sikorski J."/>
            <person name="Goker M."/>
            <person name="Detter J.C."/>
            <person name="Woyke T."/>
            <person name="Bristow J."/>
            <person name="Eisen J.A."/>
            <person name="Markowitz V."/>
            <person name="Hugenholtz P."/>
            <person name="Kyrpides N.C."/>
            <person name="Klenk H.P."/>
        </authorList>
    </citation>
    <scope>NUCLEOTIDE SEQUENCE [LARGE SCALE GENOMIC DNA]</scope>
    <source>
        <strain evidence="4">ATCC 8368 / DSM 20162 / CCUG 35730 / CIP 100753 / JCM 10117 / KCTC 9821 / NBRC 16120 / NCIMB 702349 / NCTC 13040</strain>
        <plasmid evidence="3">pTpau01</plasmid>
    </source>
</reference>
<dbReference type="KEGG" id="tpr:Tpau_4270"/>
<accession>D5UYY9</accession>
<evidence type="ECO:0008006" key="5">
    <source>
        <dbReference type="Google" id="ProtNLM"/>
    </source>
</evidence>
<geneLocation type="plasmid" evidence="3 4">
    <name>pTpau01</name>
</geneLocation>
<evidence type="ECO:0000313" key="3">
    <source>
        <dbReference type="EMBL" id="ADG80836.1"/>
    </source>
</evidence>
<proteinExistence type="predicted"/>
<keyword evidence="2" id="KW-0812">Transmembrane</keyword>
<gene>
    <name evidence="3" type="ordered locus">Tpau_4270</name>
</gene>
<feature type="transmembrane region" description="Helical" evidence="2">
    <location>
        <begin position="6"/>
        <end position="24"/>
    </location>
</feature>
<reference evidence="4" key="1">
    <citation type="submission" date="2010-03" db="EMBL/GenBank/DDBJ databases">
        <title>The complete plasmid of Tsukamurella paurometabola DSM 20162.</title>
        <authorList>
            <consortium name="US DOE Joint Genome Institute (JGI-PGF)"/>
            <person name="Lucas S."/>
            <person name="Copeland A."/>
            <person name="Lapidus A."/>
            <person name="Glavina del Rio T."/>
            <person name="Dalin E."/>
            <person name="Tice H."/>
            <person name="Bruce D."/>
            <person name="Goodwin L."/>
            <person name="Pitluck S."/>
            <person name="Kyrpides N."/>
            <person name="Mavromatis K."/>
            <person name="Ivanova N."/>
            <person name="Mikhailova N."/>
            <person name="Munk A.C."/>
            <person name="Brettin T."/>
            <person name="Detter J.C."/>
            <person name="Tapia R."/>
            <person name="Han C."/>
            <person name="Larimer F."/>
            <person name="Land M."/>
            <person name="Hauser L."/>
            <person name="Markowitz V."/>
            <person name="Cheng J.-F."/>
            <person name="Hugenholtz P."/>
            <person name="Woyke T."/>
            <person name="Wu D."/>
            <person name="Jando M."/>
            <person name="Brambilla E."/>
            <person name="Klenk H.-P."/>
            <person name="Eisen J.A."/>
        </authorList>
    </citation>
    <scope>NUCLEOTIDE SEQUENCE [LARGE SCALE GENOMIC DNA]</scope>
    <source>
        <strain evidence="4">ATCC 8368 / DSM 20162 / CCUG 35730 / CIP 100753 / JCM 10117 / KCTC 9821 / NBRC 16120 / NCIMB 702349 / NCTC 13040</strain>
        <plasmid evidence="4">pTpau01</plasmid>
    </source>
</reference>
<dbReference type="HOGENOM" id="CLU_841833_0_0_11"/>
<dbReference type="RefSeq" id="WP_013128823.1">
    <property type="nucleotide sequence ID" value="NC_014159.1"/>
</dbReference>
<dbReference type="Proteomes" id="UP000001213">
    <property type="component" value="Plasmid pTpau01"/>
</dbReference>
<organism evidence="3 4">
    <name type="scientific">Tsukamurella paurometabola (strain ATCC 8368 / DSM 20162 / CCUG 35730 / CIP 100753 / JCM 10117 / KCTC 9821 / NBRC 16120 / NCIMB 702349 / NCTC 13040)</name>
    <name type="common">Corynebacterium paurometabolum</name>
    <dbReference type="NCBI Taxonomy" id="521096"/>
    <lineage>
        <taxon>Bacteria</taxon>
        <taxon>Bacillati</taxon>
        <taxon>Actinomycetota</taxon>
        <taxon>Actinomycetes</taxon>
        <taxon>Mycobacteriales</taxon>
        <taxon>Tsukamurellaceae</taxon>
        <taxon>Tsukamurella</taxon>
    </lineage>
</organism>
<evidence type="ECO:0000256" key="1">
    <source>
        <dbReference type="SAM" id="MobiDB-lite"/>
    </source>
</evidence>
<protein>
    <recommendedName>
        <fullName evidence="5">Transmembrane protein</fullName>
    </recommendedName>
</protein>
<evidence type="ECO:0000256" key="2">
    <source>
        <dbReference type="SAM" id="Phobius"/>
    </source>
</evidence>
<feature type="compositionally biased region" description="Low complexity" evidence="1">
    <location>
        <begin position="318"/>
        <end position="330"/>
    </location>
</feature>
<dbReference type="AlphaFoldDB" id="D5UYY9"/>
<keyword evidence="2" id="KW-1133">Transmembrane helix</keyword>